<feature type="compositionally biased region" description="Polar residues" evidence="1">
    <location>
        <begin position="245"/>
        <end position="256"/>
    </location>
</feature>
<dbReference type="SFLD" id="SFLDG01129">
    <property type="entry name" value="C1.5:_HAD__Beta-PGM__Phosphata"/>
    <property type="match status" value="1"/>
</dbReference>
<gene>
    <name evidence="2" type="ORF">ACFO8L_17745</name>
</gene>
<dbReference type="Pfam" id="PF00702">
    <property type="entry name" value="Hydrolase"/>
    <property type="match status" value="1"/>
</dbReference>
<evidence type="ECO:0000313" key="3">
    <source>
        <dbReference type="Proteomes" id="UP001595891"/>
    </source>
</evidence>
<dbReference type="SFLD" id="SFLDS00003">
    <property type="entry name" value="Haloacid_Dehalogenase"/>
    <property type="match status" value="1"/>
</dbReference>
<keyword evidence="3" id="KW-1185">Reference proteome</keyword>
<dbReference type="SUPFAM" id="SSF56784">
    <property type="entry name" value="HAD-like"/>
    <property type="match status" value="1"/>
</dbReference>
<dbReference type="PANTHER" id="PTHR43434">
    <property type="entry name" value="PHOSPHOGLYCOLATE PHOSPHATASE"/>
    <property type="match status" value="1"/>
</dbReference>
<feature type="compositionally biased region" description="Low complexity" evidence="1">
    <location>
        <begin position="230"/>
        <end position="243"/>
    </location>
</feature>
<sequence>MTSASPIRLACLDLAGTTIGDIAMVERAFAEAIATQGIVPGTGAYARAMVHVHRSRGCPKIEVFRGIFPTNEAQAQAANLAFERSYEGAIGRAGLVPVPGTMEALEKLRAADVKICLITGFSRATLGRVLSAVGWMDKVDLAICPEDAGRGRPWPDMVLTAILRLGIEDVRHVAVAGDSESDMLCGSRAGASVVAGVLTGVHSRERLLKGGATTIIDSIADFPTLILNTPAPTPTTPATSLPANDPTTTPVATSSR</sequence>
<accession>A0ABV9EJ63</accession>
<organism evidence="2 3">
    <name type="scientific">Sphaerisporangium corydalis</name>
    <dbReference type="NCBI Taxonomy" id="1441875"/>
    <lineage>
        <taxon>Bacteria</taxon>
        <taxon>Bacillati</taxon>
        <taxon>Actinomycetota</taxon>
        <taxon>Actinomycetes</taxon>
        <taxon>Streptosporangiales</taxon>
        <taxon>Streptosporangiaceae</taxon>
        <taxon>Sphaerisporangium</taxon>
    </lineage>
</organism>
<dbReference type="Gene3D" id="3.40.50.1000">
    <property type="entry name" value="HAD superfamily/HAD-like"/>
    <property type="match status" value="1"/>
</dbReference>
<dbReference type="EMBL" id="JBHSFN010000010">
    <property type="protein sequence ID" value="MFC4587939.1"/>
    <property type="molecule type" value="Genomic_DNA"/>
</dbReference>
<keyword evidence="2" id="KW-0378">Hydrolase</keyword>
<dbReference type="RefSeq" id="WP_262840713.1">
    <property type="nucleotide sequence ID" value="NZ_JANZYP010000002.1"/>
</dbReference>
<feature type="region of interest" description="Disordered" evidence="1">
    <location>
        <begin position="230"/>
        <end position="256"/>
    </location>
</feature>
<evidence type="ECO:0000313" key="2">
    <source>
        <dbReference type="EMBL" id="MFC4587939.1"/>
    </source>
</evidence>
<dbReference type="GO" id="GO:0016787">
    <property type="term" value="F:hydrolase activity"/>
    <property type="evidence" value="ECO:0007669"/>
    <property type="project" value="UniProtKB-KW"/>
</dbReference>
<proteinExistence type="predicted"/>
<name>A0ABV9EJ63_9ACTN</name>
<dbReference type="InterPro" id="IPR023214">
    <property type="entry name" value="HAD_sf"/>
</dbReference>
<protein>
    <submittedName>
        <fullName evidence="2">HAD family hydrolase</fullName>
    </submittedName>
</protein>
<dbReference type="InterPro" id="IPR050155">
    <property type="entry name" value="HAD-like_hydrolase_sf"/>
</dbReference>
<dbReference type="InterPro" id="IPR036412">
    <property type="entry name" value="HAD-like_sf"/>
</dbReference>
<evidence type="ECO:0000256" key="1">
    <source>
        <dbReference type="SAM" id="MobiDB-lite"/>
    </source>
</evidence>
<dbReference type="PANTHER" id="PTHR43434:SF19">
    <property type="entry name" value="PHOSPHONOACETALDEHYDE HYDROLASE"/>
    <property type="match status" value="1"/>
</dbReference>
<dbReference type="Proteomes" id="UP001595891">
    <property type="component" value="Unassembled WGS sequence"/>
</dbReference>
<reference evidence="3" key="1">
    <citation type="journal article" date="2019" name="Int. J. Syst. Evol. Microbiol.">
        <title>The Global Catalogue of Microorganisms (GCM) 10K type strain sequencing project: providing services to taxonomists for standard genome sequencing and annotation.</title>
        <authorList>
            <consortium name="The Broad Institute Genomics Platform"/>
            <consortium name="The Broad Institute Genome Sequencing Center for Infectious Disease"/>
            <person name="Wu L."/>
            <person name="Ma J."/>
        </authorList>
    </citation>
    <scope>NUCLEOTIDE SEQUENCE [LARGE SCALE GENOMIC DNA]</scope>
    <source>
        <strain evidence="3">CCUG 49560</strain>
    </source>
</reference>
<comment type="caution">
    <text evidence="2">The sequence shown here is derived from an EMBL/GenBank/DDBJ whole genome shotgun (WGS) entry which is preliminary data.</text>
</comment>